<protein>
    <submittedName>
        <fullName evidence="2">Uncharacterized protein</fullName>
    </submittedName>
</protein>
<gene>
    <name evidence="2" type="ORF">GCM10010334_71260</name>
</gene>
<evidence type="ECO:0000313" key="2">
    <source>
        <dbReference type="EMBL" id="GHD13298.1"/>
    </source>
</evidence>
<reference evidence="2" key="2">
    <citation type="submission" date="2020-09" db="EMBL/GenBank/DDBJ databases">
        <authorList>
            <person name="Sun Q."/>
            <person name="Ohkuma M."/>
        </authorList>
    </citation>
    <scope>NUCLEOTIDE SEQUENCE</scope>
    <source>
        <strain evidence="2">JCM 4637</strain>
    </source>
</reference>
<organism evidence="2 3">
    <name type="scientific">Streptomyces finlayi</name>
    <dbReference type="NCBI Taxonomy" id="67296"/>
    <lineage>
        <taxon>Bacteria</taxon>
        <taxon>Bacillati</taxon>
        <taxon>Actinomycetota</taxon>
        <taxon>Actinomycetes</taxon>
        <taxon>Kitasatosporales</taxon>
        <taxon>Streptomycetaceae</taxon>
        <taxon>Streptomyces</taxon>
    </lineage>
</organism>
<accession>A0A918X559</accession>
<reference evidence="2" key="1">
    <citation type="journal article" date="2014" name="Int. J. Syst. Evol. Microbiol.">
        <title>Complete genome sequence of Corynebacterium casei LMG S-19264T (=DSM 44701T), isolated from a smear-ripened cheese.</title>
        <authorList>
            <consortium name="US DOE Joint Genome Institute (JGI-PGF)"/>
            <person name="Walter F."/>
            <person name="Albersmeier A."/>
            <person name="Kalinowski J."/>
            <person name="Ruckert C."/>
        </authorList>
    </citation>
    <scope>NUCLEOTIDE SEQUENCE</scope>
    <source>
        <strain evidence="2">JCM 4637</strain>
    </source>
</reference>
<proteinExistence type="predicted"/>
<feature type="compositionally biased region" description="Low complexity" evidence="1">
    <location>
        <begin position="59"/>
        <end position="75"/>
    </location>
</feature>
<evidence type="ECO:0000256" key="1">
    <source>
        <dbReference type="SAM" id="MobiDB-lite"/>
    </source>
</evidence>
<dbReference type="Proteomes" id="UP000638353">
    <property type="component" value="Unassembled WGS sequence"/>
</dbReference>
<comment type="caution">
    <text evidence="2">The sequence shown here is derived from an EMBL/GenBank/DDBJ whole genome shotgun (WGS) entry which is preliminary data.</text>
</comment>
<sequence>MQRLQFFLSESTWDDTLINDRRLQLMRADPATTPHDLGVAPAIALPARPPSPKAKSGTASRLPSLAAASANTVAA</sequence>
<dbReference type="AlphaFoldDB" id="A0A918X559"/>
<evidence type="ECO:0000313" key="3">
    <source>
        <dbReference type="Proteomes" id="UP000638353"/>
    </source>
</evidence>
<feature type="region of interest" description="Disordered" evidence="1">
    <location>
        <begin position="42"/>
        <end position="75"/>
    </location>
</feature>
<dbReference type="EMBL" id="BMVC01000019">
    <property type="protein sequence ID" value="GHD13298.1"/>
    <property type="molecule type" value="Genomic_DNA"/>
</dbReference>
<name>A0A918X559_9ACTN</name>